<dbReference type="Gene3D" id="3.30.420.40">
    <property type="match status" value="1"/>
</dbReference>
<name>A0A6C2UH34_9BACT</name>
<organism evidence="12 13">
    <name type="scientific">Pontiella sulfatireligans</name>
    <dbReference type="NCBI Taxonomy" id="2750658"/>
    <lineage>
        <taxon>Bacteria</taxon>
        <taxon>Pseudomonadati</taxon>
        <taxon>Kiritimatiellota</taxon>
        <taxon>Kiritimatiellia</taxon>
        <taxon>Kiritimatiellales</taxon>
        <taxon>Pontiellaceae</taxon>
        <taxon>Pontiella</taxon>
    </lineage>
</organism>
<evidence type="ECO:0000256" key="4">
    <source>
        <dbReference type="ARBA" id="ARBA00022723"/>
    </source>
</evidence>
<evidence type="ECO:0000313" key="12">
    <source>
        <dbReference type="EMBL" id="VGO19438.1"/>
    </source>
</evidence>
<evidence type="ECO:0000259" key="11">
    <source>
        <dbReference type="PROSITE" id="PS51163"/>
    </source>
</evidence>
<dbReference type="Gene3D" id="3.30.110.120">
    <property type="match status" value="1"/>
</dbReference>
<keyword evidence="6" id="KW-0862">Zinc</keyword>
<reference evidence="12 13" key="1">
    <citation type="submission" date="2019-04" db="EMBL/GenBank/DDBJ databases">
        <authorList>
            <person name="Van Vliet M D."/>
        </authorList>
    </citation>
    <scope>NUCLEOTIDE SEQUENCE [LARGE SCALE GENOMIC DNA]</scope>
    <source>
        <strain evidence="12 13">F21</strain>
    </source>
</reference>
<dbReference type="UniPathway" id="UPA00335"/>
<evidence type="ECO:0000256" key="7">
    <source>
        <dbReference type="ARBA" id="ARBA00048220"/>
    </source>
</evidence>
<dbReference type="InterPro" id="IPR036046">
    <property type="entry name" value="Acylphosphatase-like_dom_sf"/>
</dbReference>
<evidence type="ECO:0000256" key="1">
    <source>
        <dbReference type="ARBA" id="ARBA00004711"/>
    </source>
</evidence>
<dbReference type="EMBL" id="CAAHFH010000001">
    <property type="protein sequence ID" value="VGO19438.1"/>
    <property type="molecule type" value="Genomic_DNA"/>
</dbReference>
<evidence type="ECO:0000256" key="5">
    <source>
        <dbReference type="ARBA" id="ARBA00022771"/>
    </source>
</evidence>
<dbReference type="GO" id="GO:0008270">
    <property type="term" value="F:zinc ion binding"/>
    <property type="evidence" value="ECO:0007669"/>
    <property type="project" value="UniProtKB-KW"/>
</dbReference>
<evidence type="ECO:0000259" key="10">
    <source>
        <dbReference type="PROSITE" id="PS51160"/>
    </source>
</evidence>
<dbReference type="RefSeq" id="WP_136060833.1">
    <property type="nucleotide sequence ID" value="NZ_CAAHFH010000001.1"/>
</dbReference>
<keyword evidence="9" id="KW-0378">Hydrolase</keyword>
<dbReference type="NCBIfam" id="TIGR00143">
    <property type="entry name" value="hypF"/>
    <property type="match status" value="1"/>
</dbReference>
<dbReference type="InterPro" id="IPR051060">
    <property type="entry name" value="Carbamoyltrans_HypF-like"/>
</dbReference>
<evidence type="ECO:0000313" key="13">
    <source>
        <dbReference type="Proteomes" id="UP000346198"/>
    </source>
</evidence>
<evidence type="ECO:0000256" key="2">
    <source>
        <dbReference type="ARBA" id="ARBA00008097"/>
    </source>
</evidence>
<keyword evidence="5" id="KW-0863">Zinc-finger</keyword>
<dbReference type="Gene3D" id="3.90.870.50">
    <property type="match status" value="1"/>
</dbReference>
<dbReference type="Pfam" id="PF17788">
    <property type="entry name" value="HypF_C"/>
    <property type="match status" value="1"/>
</dbReference>
<dbReference type="GO" id="GO:0003998">
    <property type="term" value="F:acylphosphatase activity"/>
    <property type="evidence" value="ECO:0007669"/>
    <property type="project" value="UniProtKB-EC"/>
</dbReference>
<keyword evidence="13" id="KW-1185">Reference proteome</keyword>
<dbReference type="PROSITE" id="PS51160">
    <property type="entry name" value="ACYLPHOSPHATASE_3"/>
    <property type="match status" value="1"/>
</dbReference>
<dbReference type="GO" id="GO:0016743">
    <property type="term" value="F:carboxyl- or carbamoyltransferase activity"/>
    <property type="evidence" value="ECO:0007669"/>
    <property type="project" value="UniProtKB-UniRule"/>
</dbReference>
<keyword evidence="12" id="KW-0808">Transferase</keyword>
<dbReference type="GO" id="GO:0016874">
    <property type="term" value="F:ligase activity"/>
    <property type="evidence" value="ECO:0007669"/>
    <property type="project" value="UniProtKB-UniRule"/>
</dbReference>
<dbReference type="PROSITE" id="PS00150">
    <property type="entry name" value="ACYLPHOSPHATASE_1"/>
    <property type="match status" value="1"/>
</dbReference>
<dbReference type="Pfam" id="PF07503">
    <property type="entry name" value="zf-HYPF"/>
    <property type="match status" value="2"/>
</dbReference>
<dbReference type="InterPro" id="IPR055128">
    <property type="entry name" value="HypF_C_2"/>
</dbReference>
<dbReference type="PROSITE" id="PS51163">
    <property type="entry name" value="YRDC"/>
    <property type="match status" value="1"/>
</dbReference>
<comment type="pathway">
    <text evidence="1">Protein modification; [NiFe] hydrogenase maturation.</text>
</comment>
<dbReference type="PANTHER" id="PTHR42959:SF1">
    <property type="entry name" value="CARBAMOYLTRANSFERASE HYPF"/>
    <property type="match status" value="1"/>
</dbReference>
<protein>
    <recommendedName>
        <fullName evidence="8">Carbamoyltransferase</fullName>
        <ecNumber evidence="8">6.2.-.-</ecNumber>
    </recommendedName>
</protein>
<dbReference type="GO" id="GO:0003725">
    <property type="term" value="F:double-stranded RNA binding"/>
    <property type="evidence" value="ECO:0007669"/>
    <property type="project" value="InterPro"/>
</dbReference>
<sequence length="721" mass="79384">MMNGFAIHITGIVQGVGFRPWVWKTAARLGLSGSVRNNFDGVRIELFGDPELFLTALENEPPPLSRIDSVEVVEIAFRVADGFQILESEDSGEALLRISPDIAICDDCRQELFDSSDRRFRYPFINCVNCGPRFSIIESLPYDRPSTSMREFDMCPACSAEYADPSNRRYHAQPIACPQCGPQMEPGNWETIWQESMKQGKIVAVKGVGGFHLACDALNPDAVSTLRKRKGREAKPFALMVPGLEWLRTVCAVSPEEERLLLSRERPIVLLKLTERFQTLEHIAPGLDTLGVMLPYSPMHEIMFDRFPHPVVMTSANYTSEPMIHTNEAAQKKLAGIADVFLTHNRVIVNRCDDPVCAVHGAQTIVMRPGRGIAPVSLPIDSSRCILAFGADMKNTFALAHHGQTTLHPYIGDLENPETQAILERSIFRELDCFQLEPEFVVHDLHPDYFSTQMAQQFAKAHDLPTLGIQHHHAHLAGAHPGKAIGFAFDGTGYGTDGTIWGGEVLLYDSEGFERAFHLRPFALPGGDAAVKEPRRVADALLYQLGAANQASSSMKTLLESGINCPMTSSMGRLFDAVSCLLGICEHPTFDGEAAMRLEAVADPLECGDLAFEIKDGQIDWRPLIIDLLDEQAKGLSASVLSARLHNTLAEIVYCCGNQLAKKHGPLPWVFSGGVLQNRLLVERIKSVAGDELELVFSSYPNDSGIALGQAVIGARQWASK</sequence>
<dbReference type="Pfam" id="PF22521">
    <property type="entry name" value="HypF_C_2"/>
    <property type="match status" value="1"/>
</dbReference>
<evidence type="ECO:0000256" key="6">
    <source>
        <dbReference type="ARBA" id="ARBA00022833"/>
    </source>
</evidence>
<evidence type="ECO:0000256" key="8">
    <source>
        <dbReference type="PIRNR" id="PIRNR006256"/>
    </source>
</evidence>
<evidence type="ECO:0000256" key="9">
    <source>
        <dbReference type="PROSITE-ProRule" id="PRU00520"/>
    </source>
</evidence>
<comment type="catalytic activity">
    <reaction evidence="7">
        <text>C-terminal L-cysteinyl-[HypE protein] + carbamoyl phosphate + ATP + H2O = C-terminal S-carboxamide-L-cysteinyl-[HypE protein] + AMP + phosphate + diphosphate + H(+)</text>
        <dbReference type="Rhea" id="RHEA:55636"/>
        <dbReference type="Rhea" id="RHEA-COMP:14247"/>
        <dbReference type="Rhea" id="RHEA-COMP:14392"/>
        <dbReference type="ChEBI" id="CHEBI:15377"/>
        <dbReference type="ChEBI" id="CHEBI:15378"/>
        <dbReference type="ChEBI" id="CHEBI:30616"/>
        <dbReference type="ChEBI" id="CHEBI:33019"/>
        <dbReference type="ChEBI" id="CHEBI:43474"/>
        <dbReference type="ChEBI" id="CHEBI:58228"/>
        <dbReference type="ChEBI" id="CHEBI:76913"/>
        <dbReference type="ChEBI" id="CHEBI:139126"/>
        <dbReference type="ChEBI" id="CHEBI:456215"/>
    </reaction>
</comment>
<dbReference type="InterPro" id="IPR041440">
    <property type="entry name" value="HypF_C"/>
</dbReference>
<dbReference type="InterPro" id="IPR011125">
    <property type="entry name" value="Znf_HypF"/>
</dbReference>
<feature type="domain" description="Acylphosphatase-like" evidence="10">
    <location>
        <begin position="4"/>
        <end position="87"/>
    </location>
</feature>
<keyword evidence="3" id="KW-0436">Ligase</keyword>
<dbReference type="InterPro" id="IPR006070">
    <property type="entry name" value="Sua5-like_dom"/>
</dbReference>
<comment type="catalytic activity">
    <reaction evidence="9">
        <text>an acyl phosphate + H2O = a carboxylate + phosphate + H(+)</text>
        <dbReference type="Rhea" id="RHEA:14965"/>
        <dbReference type="ChEBI" id="CHEBI:15377"/>
        <dbReference type="ChEBI" id="CHEBI:15378"/>
        <dbReference type="ChEBI" id="CHEBI:29067"/>
        <dbReference type="ChEBI" id="CHEBI:43474"/>
        <dbReference type="ChEBI" id="CHEBI:59918"/>
        <dbReference type="EC" id="3.6.1.7"/>
    </reaction>
</comment>
<dbReference type="InterPro" id="IPR017968">
    <property type="entry name" value="Acylphosphatase_CS"/>
</dbReference>
<dbReference type="InterPro" id="IPR001792">
    <property type="entry name" value="Acylphosphatase-like_dom"/>
</dbReference>
<feature type="active site" evidence="9">
    <location>
        <position position="37"/>
    </location>
</feature>
<dbReference type="InterPro" id="IPR004421">
    <property type="entry name" value="Carbamoyltransferase_HypF"/>
</dbReference>
<feature type="active site" evidence="9">
    <location>
        <position position="19"/>
    </location>
</feature>
<dbReference type="SUPFAM" id="SSF55821">
    <property type="entry name" value="YrdC/RibB"/>
    <property type="match status" value="1"/>
</dbReference>
<proteinExistence type="inferred from homology"/>
<dbReference type="PIRSF" id="PIRSF006256">
    <property type="entry name" value="CMPcnvr_hdrg_mat"/>
    <property type="match status" value="1"/>
</dbReference>
<feature type="domain" description="YrdC-like" evidence="11">
    <location>
        <begin position="186"/>
        <end position="372"/>
    </location>
</feature>
<evidence type="ECO:0000256" key="3">
    <source>
        <dbReference type="ARBA" id="ARBA00022598"/>
    </source>
</evidence>
<gene>
    <name evidence="12" type="primary">hypF</name>
    <name evidence="12" type="ORF">SCARR_01496</name>
</gene>
<dbReference type="Gene3D" id="3.30.420.360">
    <property type="match status" value="1"/>
</dbReference>
<keyword evidence="4" id="KW-0479">Metal-binding</keyword>
<dbReference type="Pfam" id="PF00708">
    <property type="entry name" value="Acylphosphatase"/>
    <property type="match status" value="1"/>
</dbReference>
<dbReference type="GO" id="GO:0051604">
    <property type="term" value="P:protein maturation"/>
    <property type="evidence" value="ECO:0007669"/>
    <property type="project" value="TreeGrafter"/>
</dbReference>
<dbReference type="Proteomes" id="UP000346198">
    <property type="component" value="Unassembled WGS sequence"/>
</dbReference>
<dbReference type="PANTHER" id="PTHR42959">
    <property type="entry name" value="CARBAMOYLTRANSFERASE"/>
    <property type="match status" value="1"/>
</dbReference>
<dbReference type="Pfam" id="PF01300">
    <property type="entry name" value="Sua5_yciO_yrdC"/>
    <property type="match status" value="1"/>
</dbReference>
<dbReference type="AlphaFoldDB" id="A0A6C2UH34"/>
<comment type="similarity">
    <text evidence="2 8">Belongs to the carbamoyltransferase HypF family.</text>
</comment>
<dbReference type="EC" id="6.2.-.-" evidence="8"/>
<dbReference type="InterPro" id="IPR017945">
    <property type="entry name" value="DHBP_synth_RibB-like_a/b_dom"/>
</dbReference>
<accession>A0A6C2UH34</accession>
<dbReference type="SUPFAM" id="SSF54975">
    <property type="entry name" value="Acylphosphatase/BLUF domain-like"/>
    <property type="match status" value="1"/>
</dbReference>